<evidence type="ECO:0000313" key="3">
    <source>
        <dbReference type="Proteomes" id="UP000248330"/>
    </source>
</evidence>
<dbReference type="Pfam" id="PF01370">
    <property type="entry name" value="Epimerase"/>
    <property type="match status" value="1"/>
</dbReference>
<feature type="domain" description="NAD-dependent epimerase/dehydratase" evidence="1">
    <location>
        <begin position="9"/>
        <end position="230"/>
    </location>
</feature>
<dbReference type="PANTHER" id="PTHR43245:SF52">
    <property type="entry name" value="NAD-DEPENDENT EPIMERASE_DEHYDRATASE"/>
    <property type="match status" value="1"/>
</dbReference>
<sequence length="312" mass="33513">MSDLASPTVLITGAAGLVGRALCARLQAQPSLQVVASDLRRPADDPGAQRFVAADLADADWSGLLREHRITHVVHLAAVVAAQAGRDADRIHALEVGGTQRLYRACVETGVRQFVVASSGAAYGYAPDLPVPVSEDFPLRPHPDFPYAAHKAEIEHWLAAQADGPRRLVLRLCTVLAPGRSTPVTALFEGRRILGLRGHDSPFCFVHFDDVAGAIAHGLATGAAGTYNVAGDGWMRLAEIAERLHKPMLQLPPGLLRGALRIAHALRLSGYTAGQVDFLAYRPVLDNARLKSAFGYTPRYDSRGAFEAWLRG</sequence>
<reference evidence="2 3" key="1">
    <citation type="submission" date="2018-04" db="EMBL/GenBank/DDBJ databases">
        <title>Genomic Encyclopedia of Type Strains, Phase IV (KMG-IV): sequencing the most valuable type-strain genomes for metagenomic binning, comparative biology and taxonomic classification.</title>
        <authorList>
            <person name="Goeker M."/>
        </authorList>
    </citation>
    <scope>NUCLEOTIDE SEQUENCE [LARGE SCALE GENOMIC DNA]</scope>
    <source>
        <strain evidence="2 3">DSM 104150</strain>
    </source>
</reference>
<evidence type="ECO:0000259" key="1">
    <source>
        <dbReference type="Pfam" id="PF01370"/>
    </source>
</evidence>
<dbReference type="RefSeq" id="WP_110266290.1">
    <property type="nucleotide sequence ID" value="NZ_CAKZQT010000018.1"/>
</dbReference>
<dbReference type="EMBL" id="QICN01000010">
    <property type="protein sequence ID" value="PXV65250.1"/>
    <property type="molecule type" value="Genomic_DNA"/>
</dbReference>
<dbReference type="AlphaFoldDB" id="A0A318E7I1"/>
<dbReference type="InterPro" id="IPR036291">
    <property type="entry name" value="NAD(P)-bd_dom_sf"/>
</dbReference>
<dbReference type="InterPro" id="IPR001509">
    <property type="entry name" value="Epimerase_deHydtase"/>
</dbReference>
<proteinExistence type="predicted"/>
<dbReference type="Proteomes" id="UP000248330">
    <property type="component" value="Unassembled WGS sequence"/>
</dbReference>
<evidence type="ECO:0000313" key="2">
    <source>
        <dbReference type="EMBL" id="PXV65250.1"/>
    </source>
</evidence>
<comment type="caution">
    <text evidence="2">The sequence shown here is derived from an EMBL/GenBank/DDBJ whole genome shotgun (WGS) entry which is preliminary data.</text>
</comment>
<dbReference type="PANTHER" id="PTHR43245">
    <property type="entry name" value="BIFUNCTIONAL POLYMYXIN RESISTANCE PROTEIN ARNA"/>
    <property type="match status" value="1"/>
</dbReference>
<dbReference type="SUPFAM" id="SSF51735">
    <property type="entry name" value="NAD(P)-binding Rossmann-fold domains"/>
    <property type="match status" value="1"/>
</dbReference>
<keyword evidence="3" id="KW-1185">Reference proteome</keyword>
<protein>
    <submittedName>
        <fullName evidence="2">UDP-glucose 4-epimerase</fullName>
    </submittedName>
</protein>
<accession>A0A318E7I1</accession>
<dbReference type="OrthoDB" id="9801056at2"/>
<dbReference type="Gene3D" id="3.40.50.720">
    <property type="entry name" value="NAD(P)-binding Rossmann-like Domain"/>
    <property type="match status" value="1"/>
</dbReference>
<gene>
    <name evidence="2" type="ORF">C8D93_11068</name>
</gene>
<name>A0A318E7I1_9GAMM</name>
<organism evidence="2 3">
    <name type="scientific">Sinimarinibacterium flocculans</name>
    <dbReference type="NCBI Taxonomy" id="985250"/>
    <lineage>
        <taxon>Bacteria</taxon>
        <taxon>Pseudomonadati</taxon>
        <taxon>Pseudomonadota</taxon>
        <taxon>Gammaproteobacteria</taxon>
        <taxon>Nevskiales</taxon>
        <taxon>Nevskiaceae</taxon>
        <taxon>Sinimarinibacterium</taxon>
    </lineage>
</organism>
<dbReference type="InterPro" id="IPR050177">
    <property type="entry name" value="Lipid_A_modif_metabolic_enz"/>
</dbReference>